<keyword evidence="2" id="KW-1185">Reference proteome</keyword>
<protein>
    <submittedName>
        <fullName evidence="1">Uncharacterized protein</fullName>
    </submittedName>
</protein>
<evidence type="ECO:0000313" key="1">
    <source>
        <dbReference type="EMBL" id="PQJ77129.1"/>
    </source>
</evidence>
<dbReference type="EMBL" id="MSCM01000002">
    <property type="protein sequence ID" value="PQJ77129.1"/>
    <property type="molecule type" value="Genomic_DNA"/>
</dbReference>
<accession>A0A2S7WHQ2</accession>
<dbReference type="Proteomes" id="UP000239068">
    <property type="component" value="Unassembled WGS sequence"/>
</dbReference>
<sequence length="106" mass="12124">MGLTSFLNSSLNLKLPLERQINTIFILKKPIVQLVIIKSYLLFIKVTCVKLVSGNNICSFRDNSVLKYNFVRNPPCLWIFTPFKSFILSKLSDNSIALLTFLNLLL</sequence>
<gene>
    <name evidence="1" type="ORF">BTO16_14890</name>
</gene>
<name>A0A2S7WHQ2_9FLAO</name>
<proteinExistence type="predicted"/>
<reference evidence="1 2" key="1">
    <citation type="submission" date="2016-12" db="EMBL/GenBank/DDBJ databases">
        <title>Trade-off between light-utilization and light-protection in marine flavobacteria.</title>
        <authorList>
            <person name="Kumagai Y."/>
            <person name="Yoshizawa S."/>
            <person name="Kogure K."/>
            <person name="Iwasaki W."/>
        </authorList>
    </citation>
    <scope>NUCLEOTIDE SEQUENCE [LARGE SCALE GENOMIC DNA]</scope>
    <source>
        <strain evidence="1 2">ATCC 43844</strain>
    </source>
</reference>
<organism evidence="1 2">
    <name type="scientific">Polaribacter glomeratus</name>
    <dbReference type="NCBI Taxonomy" id="102"/>
    <lineage>
        <taxon>Bacteria</taxon>
        <taxon>Pseudomonadati</taxon>
        <taxon>Bacteroidota</taxon>
        <taxon>Flavobacteriia</taxon>
        <taxon>Flavobacteriales</taxon>
        <taxon>Flavobacteriaceae</taxon>
    </lineage>
</organism>
<dbReference type="AlphaFoldDB" id="A0A2S7WHQ2"/>
<comment type="caution">
    <text evidence="1">The sequence shown here is derived from an EMBL/GenBank/DDBJ whole genome shotgun (WGS) entry which is preliminary data.</text>
</comment>
<evidence type="ECO:0000313" key="2">
    <source>
        <dbReference type="Proteomes" id="UP000239068"/>
    </source>
</evidence>